<dbReference type="AlphaFoldDB" id="A0A7G9GQ69"/>
<dbReference type="RefSeq" id="WP_117455754.1">
    <property type="nucleotide sequence ID" value="NZ_CP060636.1"/>
</dbReference>
<dbReference type="CDD" id="cd17792">
    <property type="entry name" value="CtkA"/>
    <property type="match status" value="1"/>
</dbReference>
<evidence type="ECO:0000313" key="1">
    <source>
        <dbReference type="EMBL" id="QNM12951.1"/>
    </source>
</evidence>
<protein>
    <submittedName>
        <fullName evidence="1">HipA domain-containing protein</fullName>
    </submittedName>
</protein>
<dbReference type="Gene3D" id="3.30.200.120">
    <property type="match status" value="1"/>
</dbReference>
<dbReference type="Proteomes" id="UP000515856">
    <property type="component" value="Chromosome"/>
</dbReference>
<dbReference type="EMBL" id="CP060636">
    <property type="protein sequence ID" value="QNM12951.1"/>
    <property type="molecule type" value="Genomic_DNA"/>
</dbReference>
<name>A0A7G9GQ69_9FIRM</name>
<accession>A0A7G9GQ69</accession>
<gene>
    <name evidence="1" type="ORF">H9Q80_03065</name>
</gene>
<organism evidence="1 2">
    <name type="scientific">[Eubacterium] hominis</name>
    <dbReference type="NCBI Taxonomy" id="2764325"/>
    <lineage>
        <taxon>Bacteria</taxon>
        <taxon>Bacillati</taxon>
        <taxon>Bacillota</taxon>
        <taxon>Erysipelotrichia</taxon>
        <taxon>Erysipelotrichales</taxon>
        <taxon>Erysipelotrichaceae</taxon>
        <taxon>Amedibacillus</taxon>
    </lineage>
</organism>
<dbReference type="KEGG" id="ehn:H9Q80_03065"/>
<proteinExistence type="predicted"/>
<dbReference type="Gene3D" id="1.10.1070.20">
    <property type="match status" value="1"/>
</dbReference>
<evidence type="ECO:0000313" key="2">
    <source>
        <dbReference type="Proteomes" id="UP000515856"/>
    </source>
</evidence>
<reference evidence="1 2" key="1">
    <citation type="submission" date="2020-08" db="EMBL/GenBank/DDBJ databases">
        <authorList>
            <person name="Liu C."/>
            <person name="Sun Q."/>
        </authorList>
    </citation>
    <scope>NUCLEOTIDE SEQUENCE [LARGE SCALE GENOMIC DNA]</scope>
    <source>
        <strain evidence="1 2">NSJ-61</strain>
    </source>
</reference>
<sequence length="315" mass="36120">MFLIDFNECIENNKAYGGMAGSKLGIIYQNEDWILKFPKTTKGMRETEISYTTSPLSEYIGSHVYEILGYPVHETRLGVKDHKLVVACKDFTNANVKLQEFREVKNYYNKDLEAFLEETISESNSVGSTSLHAVKAHLKYNKLLNIIEGMSKRFWDCVIIDGFINNNDRNSGNWGILRYLDGSVSLAPIFDNGASFSTKISDNRIKSLLEDETKLMNSALNTVTGYNIDGKVLQFRKLLKMEDEDIKKAIKRVVPIIQEHMDQIANMIYAIPESENDIEIISKARKEFYVKGMEIRLQELLIPAWKHIQEINKKS</sequence>
<keyword evidence="2" id="KW-1185">Reference proteome</keyword>